<evidence type="ECO:0000313" key="3">
    <source>
        <dbReference type="Proteomes" id="UP000197269"/>
    </source>
</evidence>
<sequence>MACSRVSCPEFVLRRKSPSRSKLRLLPENWVSPAIFGLAGWLIFPSVASHADLATMLAGLDREGESWRMVLTNSPAGSIHQAELAFADPAATGSIASDAGMVLPDGRKVAFTAKDKGHEDTPDEDRVIRGTKKGRVVAVEKMQPPKDFSAGSILERTKMLFTPNFDLKDRSAFVKPKIQGREIEIATSFYKKQPVMPEVGVPAMLASLVTSNKADVLATAYAPTAPDYARQSPFDSILTEPDSGRFVPQIGPGDHAWAASVLPPSVFSAREQQCLASGIYFEARGESVKGQAAVAQVILNRVRNPAYPKSICGVVYQNEDWRNRCQFSFACDSIKDRVNSQYHWRVARDVAMAVTSGKIWLPQVGSATHYHAVYVRPKWAKTMEKVGRIGLHVFYRTYGGGWS</sequence>
<dbReference type="InterPro" id="IPR011105">
    <property type="entry name" value="Cell_wall_hydrolase_SleB"/>
</dbReference>
<proteinExistence type="predicted"/>
<protein>
    <submittedName>
        <fullName evidence="2">Cell wall hydrolase</fullName>
    </submittedName>
</protein>
<dbReference type="EMBL" id="MXPU01000021">
    <property type="protein sequence ID" value="OWO91782.1"/>
    <property type="molecule type" value="Genomic_DNA"/>
</dbReference>
<dbReference type="InterPro" id="IPR042047">
    <property type="entry name" value="SleB_dom1"/>
</dbReference>
<feature type="domain" description="Cell wall hydrolase SleB" evidence="1">
    <location>
        <begin position="285"/>
        <end position="395"/>
    </location>
</feature>
<keyword evidence="2" id="KW-0378">Hydrolase</keyword>
<comment type="caution">
    <text evidence="2">The sequence shown here is derived from an EMBL/GenBank/DDBJ whole genome shotgun (WGS) entry which is preliminary data.</text>
</comment>
<evidence type="ECO:0000259" key="1">
    <source>
        <dbReference type="Pfam" id="PF07486"/>
    </source>
</evidence>
<organism evidence="2 3">
    <name type="scientific">Rhizobium esperanzae</name>
    <dbReference type="NCBI Taxonomy" id="1967781"/>
    <lineage>
        <taxon>Bacteria</taxon>
        <taxon>Pseudomonadati</taxon>
        <taxon>Pseudomonadota</taxon>
        <taxon>Alphaproteobacteria</taxon>
        <taxon>Hyphomicrobiales</taxon>
        <taxon>Rhizobiaceae</taxon>
        <taxon>Rhizobium/Agrobacterium group</taxon>
        <taxon>Rhizobium</taxon>
    </lineage>
</organism>
<accession>A0A246DNE0</accession>
<dbReference type="AlphaFoldDB" id="A0A246DNE0"/>
<evidence type="ECO:0000313" key="2">
    <source>
        <dbReference type="EMBL" id="OWO91782.1"/>
    </source>
</evidence>
<dbReference type="Proteomes" id="UP000197269">
    <property type="component" value="Unassembled WGS sequence"/>
</dbReference>
<reference evidence="2 3" key="1">
    <citation type="submission" date="2017-03" db="EMBL/GenBank/DDBJ databases">
        <title>Genome of strain Rhizobium sp. CNPSo 668.</title>
        <authorList>
            <person name="Ribeiro R."/>
        </authorList>
    </citation>
    <scope>NUCLEOTIDE SEQUENCE [LARGE SCALE GENOMIC DNA]</scope>
    <source>
        <strain evidence="2 3">CNPSo 668</strain>
    </source>
</reference>
<dbReference type="Pfam" id="PF07486">
    <property type="entry name" value="Hydrolase_2"/>
    <property type="match status" value="1"/>
</dbReference>
<gene>
    <name evidence="2" type="ORF">B5E41_25610</name>
</gene>
<dbReference type="GO" id="GO:0016787">
    <property type="term" value="F:hydrolase activity"/>
    <property type="evidence" value="ECO:0007669"/>
    <property type="project" value="UniProtKB-KW"/>
</dbReference>
<dbReference type="RefSeq" id="WP_088396598.1">
    <property type="nucleotide sequence ID" value="NZ_MXPU01000021.1"/>
</dbReference>
<name>A0A246DNE0_9HYPH</name>
<dbReference type="Gene3D" id="1.10.10.2520">
    <property type="entry name" value="Cell wall hydrolase SleB, domain 1"/>
    <property type="match status" value="1"/>
</dbReference>